<reference evidence="1" key="1">
    <citation type="submission" date="2019-09" db="EMBL/GenBank/DDBJ databases">
        <title>Characterisation of the sponge microbiome using genome-centric metagenomics.</title>
        <authorList>
            <person name="Engelberts J.P."/>
            <person name="Robbins S.J."/>
            <person name="De Goeij J.M."/>
            <person name="Aranda M."/>
            <person name="Bell S.C."/>
            <person name="Webster N.S."/>
        </authorList>
    </citation>
    <scope>NUCLEOTIDE SEQUENCE</scope>
    <source>
        <strain evidence="1">SB0662_bin_9</strain>
    </source>
</reference>
<dbReference type="AlphaFoldDB" id="A0A6B1DTC9"/>
<organism evidence="1">
    <name type="scientific">Caldilineaceae bacterium SB0662_bin_9</name>
    <dbReference type="NCBI Taxonomy" id="2605258"/>
    <lineage>
        <taxon>Bacteria</taxon>
        <taxon>Bacillati</taxon>
        <taxon>Chloroflexota</taxon>
        <taxon>Caldilineae</taxon>
        <taxon>Caldilineales</taxon>
        <taxon>Caldilineaceae</taxon>
    </lineage>
</organism>
<dbReference type="EMBL" id="VXPY01000085">
    <property type="protein sequence ID" value="MYD91050.1"/>
    <property type="molecule type" value="Genomic_DNA"/>
</dbReference>
<gene>
    <name evidence="1" type="ORF">F4Y08_12070</name>
</gene>
<protein>
    <submittedName>
        <fullName evidence="1">Uncharacterized protein</fullName>
    </submittedName>
</protein>
<proteinExistence type="predicted"/>
<accession>A0A6B1DTC9</accession>
<name>A0A6B1DTC9_9CHLR</name>
<sequence>MEVDCLDDRHPLKEVEREMETIQERCNRLMDERYTAGLAEGLAEGRTAGKIAGLLVSFRRALTDSGLDPRLAEAVEAHADRIVEAARRGVRFDLDDIPDAAPLIAAIRDGGGPARVSTERIWALLPHIPEEDAEPE</sequence>
<evidence type="ECO:0000313" key="1">
    <source>
        <dbReference type="EMBL" id="MYD91050.1"/>
    </source>
</evidence>
<comment type="caution">
    <text evidence="1">The sequence shown here is derived from an EMBL/GenBank/DDBJ whole genome shotgun (WGS) entry which is preliminary data.</text>
</comment>